<protein>
    <recommendedName>
        <fullName evidence="1">ZP-domain containing protein Ig-like domain-containing protein</fullName>
    </recommendedName>
</protein>
<dbReference type="AlphaFoldDB" id="W5N978"/>
<reference evidence="3" key="1">
    <citation type="submission" date="2011-12" db="EMBL/GenBank/DDBJ databases">
        <title>The Draft Genome of Lepisosteus oculatus.</title>
        <authorList>
            <consortium name="The Broad Institute Genome Assembly &amp; Analysis Group"/>
            <consortium name="Computational R&amp;D Group"/>
            <consortium name="and Sequencing Platform"/>
            <person name="Di Palma F."/>
            <person name="Alfoldi J."/>
            <person name="Johnson J."/>
            <person name="Berlin A."/>
            <person name="Gnerre S."/>
            <person name="Jaffe D."/>
            <person name="MacCallum I."/>
            <person name="Young S."/>
            <person name="Walker B.J."/>
            <person name="Lander E.S."/>
            <person name="Lindblad-Toh K."/>
        </authorList>
    </citation>
    <scope>NUCLEOTIDE SEQUENCE [LARGE SCALE GENOMIC DNA]</scope>
</reference>
<reference evidence="2" key="2">
    <citation type="submission" date="2025-08" db="UniProtKB">
        <authorList>
            <consortium name="Ensembl"/>
        </authorList>
    </citation>
    <scope>IDENTIFICATION</scope>
</reference>
<name>W5N978_LEPOC</name>
<dbReference type="PANTHER" id="PTHR47130">
    <property type="entry name" value="SI:DKEY-19B23.11-RELATED"/>
    <property type="match status" value="1"/>
</dbReference>
<dbReference type="InterPro" id="IPR058876">
    <property type="entry name" value="Ig-like_ZP"/>
</dbReference>
<dbReference type="InParanoid" id="W5N978"/>
<feature type="domain" description="ZP-domain containing protein Ig-like" evidence="1">
    <location>
        <begin position="5"/>
        <end position="41"/>
    </location>
</feature>
<dbReference type="Bgee" id="ENSLOCG00000013944">
    <property type="expression patterns" value="Expressed in ovary and 6 other cell types or tissues"/>
</dbReference>
<keyword evidence="3" id="KW-1185">Reference proteome</keyword>
<evidence type="ECO:0000259" key="1">
    <source>
        <dbReference type="Pfam" id="PF26562"/>
    </source>
</evidence>
<sequence length="168" mass="19035">MRCLHQFVLPGIMQYTLKINYTLNIVPQNDPYYHPASIVAQSEIRVCSIGVISAMCKQKSIFFQVSRMGYMREVCVGPDPLTPELAAHRGYILKNSTNALFLEVPFNVIGYVSKEISLQSFFGTFALTVRDVRTLRVEYVNAKRCRFDPDETVGKIVLKDPVNVGPNR</sequence>
<dbReference type="PANTHER" id="PTHR47130:SF6">
    <property type="entry name" value="EGG ENVELOPE GLYCOPROTEIN-LIKE PRECURSOR"/>
    <property type="match status" value="1"/>
</dbReference>
<dbReference type="GeneTree" id="ENSGT00970000198254"/>
<dbReference type="STRING" id="7918.ENSLOCP00000017187"/>
<dbReference type="Pfam" id="PF26562">
    <property type="entry name" value="Ig-like"/>
    <property type="match status" value="1"/>
</dbReference>
<dbReference type="Proteomes" id="UP000018468">
    <property type="component" value="Linkage group LG2"/>
</dbReference>
<reference evidence="2" key="3">
    <citation type="submission" date="2025-09" db="UniProtKB">
        <authorList>
            <consortium name="Ensembl"/>
        </authorList>
    </citation>
    <scope>IDENTIFICATION</scope>
</reference>
<accession>W5N978</accession>
<evidence type="ECO:0000313" key="2">
    <source>
        <dbReference type="Ensembl" id="ENSLOCP00000017187.1"/>
    </source>
</evidence>
<dbReference type="HOGENOM" id="CLU_1585917_0_0_1"/>
<evidence type="ECO:0000313" key="3">
    <source>
        <dbReference type="Proteomes" id="UP000018468"/>
    </source>
</evidence>
<organism evidence="2 3">
    <name type="scientific">Lepisosteus oculatus</name>
    <name type="common">Spotted gar</name>
    <dbReference type="NCBI Taxonomy" id="7918"/>
    <lineage>
        <taxon>Eukaryota</taxon>
        <taxon>Metazoa</taxon>
        <taxon>Chordata</taxon>
        <taxon>Craniata</taxon>
        <taxon>Vertebrata</taxon>
        <taxon>Euteleostomi</taxon>
        <taxon>Actinopterygii</taxon>
        <taxon>Neopterygii</taxon>
        <taxon>Holostei</taxon>
        <taxon>Semionotiformes</taxon>
        <taxon>Lepisosteidae</taxon>
        <taxon>Lepisosteus</taxon>
    </lineage>
</organism>
<dbReference type="Ensembl" id="ENSLOCT00000017218.1">
    <property type="protein sequence ID" value="ENSLOCP00000017187.1"/>
    <property type="gene ID" value="ENSLOCG00000013944.1"/>
</dbReference>
<proteinExistence type="predicted"/>
<dbReference type="EMBL" id="AHAT01029659">
    <property type="status" value="NOT_ANNOTATED_CDS"/>
    <property type="molecule type" value="Genomic_DNA"/>
</dbReference>